<reference evidence="3 4" key="1">
    <citation type="journal article" date="2015" name="Genome Biol. Evol.">
        <title>Phylogenomic analyses indicate that early fungi evolved digesting cell walls of algal ancestors of land plants.</title>
        <authorList>
            <person name="Chang Y."/>
            <person name="Wang S."/>
            <person name="Sekimoto S."/>
            <person name="Aerts A.L."/>
            <person name="Choi C."/>
            <person name="Clum A."/>
            <person name="LaButti K.M."/>
            <person name="Lindquist E.A."/>
            <person name="Yee Ngan C."/>
            <person name="Ohm R.A."/>
            <person name="Salamov A.A."/>
            <person name="Grigoriev I.V."/>
            <person name="Spatafora J.W."/>
            <person name="Berbee M.L."/>
        </authorList>
    </citation>
    <scope>NUCLEOTIDE SEQUENCE [LARGE SCALE GENOMIC DNA]</scope>
    <source>
        <strain evidence="3 4">NRRL 28638</strain>
    </source>
</reference>
<evidence type="ECO:0000313" key="3">
    <source>
        <dbReference type="EMBL" id="KXN68282.1"/>
    </source>
</evidence>
<organism evidence="3 4">
    <name type="scientific">Conidiobolus coronatus (strain ATCC 28846 / CBS 209.66 / NRRL 28638)</name>
    <name type="common">Delacroixia coronata</name>
    <dbReference type="NCBI Taxonomy" id="796925"/>
    <lineage>
        <taxon>Eukaryota</taxon>
        <taxon>Fungi</taxon>
        <taxon>Fungi incertae sedis</taxon>
        <taxon>Zoopagomycota</taxon>
        <taxon>Entomophthoromycotina</taxon>
        <taxon>Entomophthoromycetes</taxon>
        <taxon>Entomophthorales</taxon>
        <taxon>Ancylistaceae</taxon>
        <taxon>Conidiobolus</taxon>
    </lineage>
</organism>
<feature type="compositionally biased region" description="Polar residues" evidence="1">
    <location>
        <begin position="100"/>
        <end position="110"/>
    </location>
</feature>
<sequence length="191" mass="19840">MVKVNNVLLNLVALVSVGASGPSYPGDSTHLLATNGPVEPGLVDLLSPKNILNPTANAAPADIKSPPPESSTPIDEAPVNIKDPSHESSRPINVAPLDTNDPSPESSSSIDAAPEGSGVTEKDIESTPKIKAHVNDFNTLEDQSSELIQDNSGENDYLSAIGDIVKDNAVAISAATLTAAFATWFFTPSEE</sequence>
<dbReference type="Proteomes" id="UP000070444">
    <property type="component" value="Unassembled WGS sequence"/>
</dbReference>
<keyword evidence="2" id="KW-0732">Signal</keyword>
<gene>
    <name evidence="3" type="ORF">CONCODRAFT_72347</name>
</gene>
<feature type="signal peptide" evidence="2">
    <location>
        <begin position="1"/>
        <end position="20"/>
    </location>
</feature>
<evidence type="ECO:0000313" key="4">
    <source>
        <dbReference type="Proteomes" id="UP000070444"/>
    </source>
</evidence>
<proteinExistence type="predicted"/>
<dbReference type="AlphaFoldDB" id="A0A137NZX3"/>
<feature type="chain" id="PRO_5007294292" evidence="2">
    <location>
        <begin position="21"/>
        <end position="191"/>
    </location>
</feature>
<keyword evidence="4" id="KW-1185">Reference proteome</keyword>
<name>A0A137NZX3_CONC2</name>
<evidence type="ECO:0000256" key="1">
    <source>
        <dbReference type="SAM" id="MobiDB-lite"/>
    </source>
</evidence>
<evidence type="ECO:0000256" key="2">
    <source>
        <dbReference type="SAM" id="SignalP"/>
    </source>
</evidence>
<protein>
    <submittedName>
        <fullName evidence="3">Uncharacterized protein</fullName>
    </submittedName>
</protein>
<dbReference type="EMBL" id="KQ964584">
    <property type="protein sequence ID" value="KXN68282.1"/>
    <property type="molecule type" value="Genomic_DNA"/>
</dbReference>
<feature type="region of interest" description="Disordered" evidence="1">
    <location>
        <begin position="56"/>
        <end position="128"/>
    </location>
</feature>
<accession>A0A137NZX3</accession>